<name>A0A0N7LNB9_9RHOB</name>
<sequence>MPIRINTVALIVASIYPAVSMAGDTEVSSSSKPFEQPAVLSETGVDWTGFSIGLELGYAPDVEGSSGPIYGAKFGWDYDFGKVIVGYFLQYTRTVLDIDPGFELGSYTRFGARGGFDSGLNMFYASAGYSVLDTHASGDINPGEGSGYFVGLGYERFIREEVTLGAEVVYSVFSDFEREFEDLAVTTLAFSLNYRF</sequence>
<dbReference type="Proteomes" id="UP000050786">
    <property type="component" value="Unassembled WGS sequence"/>
</dbReference>
<feature type="signal peptide" evidence="1">
    <location>
        <begin position="1"/>
        <end position="22"/>
    </location>
</feature>
<keyword evidence="1" id="KW-0732">Signal</keyword>
<keyword evidence="3" id="KW-1185">Reference proteome</keyword>
<dbReference type="AlphaFoldDB" id="A0A0N7LNB9"/>
<evidence type="ECO:0000313" key="2">
    <source>
        <dbReference type="EMBL" id="CUH41988.1"/>
    </source>
</evidence>
<evidence type="ECO:0000256" key="1">
    <source>
        <dbReference type="SAM" id="SignalP"/>
    </source>
</evidence>
<gene>
    <name evidence="2" type="ORF">RUM4293_00873</name>
</gene>
<dbReference type="InterPro" id="IPR011250">
    <property type="entry name" value="OMP/PagP_B-barrel"/>
</dbReference>
<proteinExistence type="predicted"/>
<evidence type="ECO:0000313" key="3">
    <source>
        <dbReference type="Proteomes" id="UP000050786"/>
    </source>
</evidence>
<dbReference type="EMBL" id="CYPS01000011">
    <property type="protein sequence ID" value="CUH41988.1"/>
    <property type="molecule type" value="Genomic_DNA"/>
</dbReference>
<protein>
    <submittedName>
        <fullName evidence="2">Opacity protein antigens</fullName>
    </submittedName>
</protein>
<accession>A0A0N7LNB9</accession>
<dbReference type="SUPFAM" id="SSF56925">
    <property type="entry name" value="OMPA-like"/>
    <property type="match status" value="1"/>
</dbReference>
<reference evidence="3" key="1">
    <citation type="submission" date="2015-09" db="EMBL/GenBank/DDBJ databases">
        <authorList>
            <person name="Rodrigo-Torres L."/>
            <person name="Arahal D.R."/>
        </authorList>
    </citation>
    <scope>NUCLEOTIDE SEQUENCE [LARGE SCALE GENOMIC DNA]</scope>
    <source>
        <strain evidence="3">CECT 4293</strain>
    </source>
</reference>
<feature type="chain" id="PRO_5006015429" evidence="1">
    <location>
        <begin position="23"/>
        <end position="196"/>
    </location>
</feature>
<organism evidence="2 3">
    <name type="scientific">Ruegeria atlantica</name>
    <dbReference type="NCBI Taxonomy" id="81569"/>
    <lineage>
        <taxon>Bacteria</taxon>
        <taxon>Pseudomonadati</taxon>
        <taxon>Pseudomonadota</taxon>
        <taxon>Alphaproteobacteria</taxon>
        <taxon>Rhodobacterales</taxon>
        <taxon>Roseobacteraceae</taxon>
        <taxon>Ruegeria</taxon>
    </lineage>
</organism>